<reference evidence="1 2" key="1">
    <citation type="journal article" date="2018" name="Nat. Biotechnol.">
        <title>A standardized bacterial taxonomy based on genome phylogeny substantially revises the tree of life.</title>
        <authorList>
            <person name="Parks D.H."/>
            <person name="Chuvochina M."/>
            <person name="Waite D.W."/>
            <person name="Rinke C."/>
            <person name="Skarshewski A."/>
            <person name="Chaumeil P.A."/>
            <person name="Hugenholtz P."/>
        </authorList>
    </citation>
    <scope>NUCLEOTIDE SEQUENCE [LARGE SCALE GENOMIC DNA]</scope>
    <source>
        <strain evidence="1">UBA10707</strain>
    </source>
</reference>
<organism evidence="1 2">
    <name type="scientific">Advenella kashmirensis</name>
    <dbReference type="NCBI Taxonomy" id="310575"/>
    <lineage>
        <taxon>Bacteria</taxon>
        <taxon>Pseudomonadati</taxon>
        <taxon>Pseudomonadota</taxon>
        <taxon>Betaproteobacteria</taxon>
        <taxon>Burkholderiales</taxon>
        <taxon>Alcaligenaceae</taxon>
    </lineage>
</organism>
<sequence>MAKGALVRIPIAILSENSRIAILMRPARSVAKYASMAARLPVMVDSQKSYLNQSAGCFFSSFEWGSLQL</sequence>
<dbReference type="Proteomes" id="UP000264036">
    <property type="component" value="Unassembled WGS sequence"/>
</dbReference>
<evidence type="ECO:0000313" key="1">
    <source>
        <dbReference type="EMBL" id="HBP29610.1"/>
    </source>
</evidence>
<comment type="caution">
    <text evidence="1">The sequence shown here is derived from an EMBL/GenBank/DDBJ whole genome shotgun (WGS) entry which is preliminary data.</text>
</comment>
<dbReference type="EMBL" id="DOEK01000025">
    <property type="protein sequence ID" value="HBP29610.1"/>
    <property type="molecule type" value="Genomic_DNA"/>
</dbReference>
<accession>A0A356LF14</accession>
<dbReference type="AlphaFoldDB" id="A0A356LF14"/>
<protein>
    <submittedName>
        <fullName evidence="1">Uncharacterized protein</fullName>
    </submittedName>
</protein>
<name>A0A356LF14_9BURK</name>
<proteinExistence type="predicted"/>
<evidence type="ECO:0000313" key="2">
    <source>
        <dbReference type="Proteomes" id="UP000264036"/>
    </source>
</evidence>
<gene>
    <name evidence="1" type="ORF">DD666_09370</name>
</gene>